<name>A0A1B9J1K8_9TREE</name>
<evidence type="ECO:0000256" key="1">
    <source>
        <dbReference type="SAM" id="MobiDB-lite"/>
    </source>
</evidence>
<reference evidence="3" key="2">
    <citation type="submission" date="2013-12" db="EMBL/GenBank/DDBJ databases">
        <title>Evolution of pathogenesis and genome organization in the Tremellales.</title>
        <authorList>
            <person name="Cuomo C."/>
            <person name="Litvintseva A."/>
            <person name="Heitman J."/>
            <person name="Chen Y."/>
            <person name="Sun S."/>
            <person name="Springer D."/>
            <person name="Dromer F."/>
            <person name="Young S."/>
            <person name="Zeng Q."/>
            <person name="Chapman S."/>
            <person name="Gujja S."/>
            <person name="Saif S."/>
            <person name="Birren B."/>
        </authorList>
    </citation>
    <scope>NUCLEOTIDE SEQUENCE [LARGE SCALE GENOMIC DNA]</scope>
    <source>
        <strain evidence="3">CBS 10435</strain>
    </source>
</reference>
<gene>
    <name evidence="2" type="ORF">L486_01334</name>
</gene>
<dbReference type="OrthoDB" id="2563166at2759"/>
<evidence type="ECO:0000313" key="2">
    <source>
        <dbReference type="EMBL" id="OCF61676.1"/>
    </source>
</evidence>
<keyword evidence="3" id="KW-1185">Reference proteome</keyword>
<accession>A0A1B9J1K8</accession>
<proteinExistence type="predicted"/>
<dbReference type="Proteomes" id="UP000092583">
    <property type="component" value="Unassembled WGS sequence"/>
</dbReference>
<protein>
    <submittedName>
        <fullName evidence="2">Uncharacterized protein</fullName>
    </submittedName>
</protein>
<dbReference type="EMBL" id="KI669459">
    <property type="protein sequence ID" value="OCF61676.1"/>
    <property type="molecule type" value="Genomic_DNA"/>
</dbReference>
<dbReference type="AlphaFoldDB" id="A0A1B9J1K8"/>
<evidence type="ECO:0000313" key="3">
    <source>
        <dbReference type="Proteomes" id="UP000092583"/>
    </source>
</evidence>
<sequence length="251" mass="28697">MSYQNEKPPKQENTPQGRSNPIQIFYIHVLDENNVRMSKKSPDTIDYTFYRTGRPLPDTTIDPEEWRIRQFLDTSPDHTPNSYPSSLPPYGNPNPFSPNTFPQYGYYPTQSMFGIYSSPFSGFTSPQPRPPPAPPVGISPATKKPLIFPSMEQYQMYSKDPGLFEQSTKGWITDPTAIAQPIHKLFGASSDLSWTSPRTGKTYQLPSLISRYPEPHHYVCVMCENRKMKFDGFTWCRECKDNTKSMVVCGK</sequence>
<organism evidence="2 3">
    <name type="scientific">Kwoniella mangroviensis CBS 10435</name>
    <dbReference type="NCBI Taxonomy" id="1331196"/>
    <lineage>
        <taxon>Eukaryota</taxon>
        <taxon>Fungi</taxon>
        <taxon>Dikarya</taxon>
        <taxon>Basidiomycota</taxon>
        <taxon>Agaricomycotina</taxon>
        <taxon>Tremellomycetes</taxon>
        <taxon>Tremellales</taxon>
        <taxon>Cryptococcaceae</taxon>
        <taxon>Kwoniella</taxon>
    </lineage>
</organism>
<reference evidence="2 3" key="1">
    <citation type="submission" date="2013-07" db="EMBL/GenBank/DDBJ databases">
        <title>The Genome Sequence of Kwoniella mangroviensis CBS10435.</title>
        <authorList>
            <consortium name="The Broad Institute Genome Sequencing Platform"/>
            <person name="Cuomo C."/>
            <person name="Litvintseva A."/>
            <person name="Chen Y."/>
            <person name="Heitman J."/>
            <person name="Sun S."/>
            <person name="Springer D."/>
            <person name="Dromer F."/>
            <person name="Young S.K."/>
            <person name="Zeng Q."/>
            <person name="Gargeya S."/>
            <person name="Fitzgerald M."/>
            <person name="Abouelleil A."/>
            <person name="Alvarado L."/>
            <person name="Berlin A.M."/>
            <person name="Chapman S.B."/>
            <person name="Dewar J."/>
            <person name="Goldberg J."/>
            <person name="Griggs A."/>
            <person name="Gujja S."/>
            <person name="Hansen M."/>
            <person name="Howarth C."/>
            <person name="Imamovic A."/>
            <person name="Larimer J."/>
            <person name="McCowan C."/>
            <person name="Murphy C."/>
            <person name="Pearson M."/>
            <person name="Priest M."/>
            <person name="Roberts A."/>
            <person name="Saif S."/>
            <person name="Shea T."/>
            <person name="Sykes S."/>
            <person name="Wortman J."/>
            <person name="Nusbaum C."/>
            <person name="Birren B."/>
        </authorList>
    </citation>
    <scope>NUCLEOTIDE SEQUENCE [LARGE SCALE GENOMIC DNA]</scope>
    <source>
        <strain evidence="2 3">CBS 10435</strain>
    </source>
</reference>
<feature type="region of interest" description="Disordered" evidence="1">
    <location>
        <begin position="1"/>
        <end position="20"/>
    </location>
</feature>